<feature type="transmembrane region" description="Helical" evidence="1">
    <location>
        <begin position="138"/>
        <end position="158"/>
    </location>
</feature>
<dbReference type="AlphaFoldDB" id="A0A504JJK1"/>
<dbReference type="GO" id="GO:0004016">
    <property type="term" value="F:adenylate cyclase activity"/>
    <property type="evidence" value="ECO:0007669"/>
    <property type="project" value="UniProtKB-ARBA"/>
</dbReference>
<dbReference type="CDD" id="cd07302">
    <property type="entry name" value="CHD"/>
    <property type="match status" value="1"/>
</dbReference>
<dbReference type="GO" id="GO:0009190">
    <property type="term" value="P:cyclic nucleotide biosynthetic process"/>
    <property type="evidence" value="ECO:0007669"/>
    <property type="project" value="InterPro"/>
</dbReference>
<feature type="transmembrane region" description="Helical" evidence="1">
    <location>
        <begin position="15"/>
        <end position="36"/>
    </location>
</feature>
<evidence type="ECO:0000259" key="2">
    <source>
        <dbReference type="PROSITE" id="PS50125"/>
    </source>
</evidence>
<dbReference type="InterPro" id="IPR001054">
    <property type="entry name" value="A/G_cyclase"/>
</dbReference>
<feature type="transmembrane region" description="Helical" evidence="1">
    <location>
        <begin position="59"/>
        <end position="80"/>
    </location>
</feature>
<dbReference type="Pfam" id="PF00211">
    <property type="entry name" value="Guanylate_cyc"/>
    <property type="match status" value="1"/>
</dbReference>
<keyword evidence="4" id="KW-1185">Reference proteome</keyword>
<evidence type="ECO:0000313" key="3">
    <source>
        <dbReference type="EMBL" id="TPN86939.1"/>
    </source>
</evidence>
<dbReference type="Proteomes" id="UP000315540">
    <property type="component" value="Unassembled WGS sequence"/>
</dbReference>
<feature type="domain" description="Guanylate cyclase" evidence="2">
    <location>
        <begin position="184"/>
        <end position="313"/>
    </location>
</feature>
<dbReference type="PROSITE" id="PS50125">
    <property type="entry name" value="GUANYLATE_CYCLASE_2"/>
    <property type="match status" value="1"/>
</dbReference>
<sequence length="383" mass="44624">MEIVSRNLNEYLKHLYRSIIFWTVAMILFSIFRYYALDEEIGITIKSVYNSFYSNHKTIFSYGFGGFLVGILYATIEFYFDKFVSRRIIPLGVNILIQGILIFISIIVISYLVTRLTISINNIPFNLSPYWWYQDQSFWPLLLYVLFSSYIFSMFIIISEKFGKGVFFKMLIGKYKYPKEEERIFLFLDLKSSTTIAEILGHFKYSQLIQDCFYDLNEVAPKYQAEIYQYIGDEAVMCWPYKQGISGNNCVNLFFAFKQKIHSKKSFYMKKYGIVPEFKAGIHGGVLMVAEVGVIKKELAYHGDVINTAARIQEQCNVHDVSILISEKLLSDLSIAQYYTPKFMGTVLLKGKEKEINIHTLYPEKEILETTKTNVSSIMFLFI</sequence>
<dbReference type="EMBL" id="VFWZ01000002">
    <property type="protein sequence ID" value="TPN86939.1"/>
    <property type="molecule type" value="Genomic_DNA"/>
</dbReference>
<feature type="transmembrane region" description="Helical" evidence="1">
    <location>
        <begin position="92"/>
        <end position="118"/>
    </location>
</feature>
<dbReference type="Gene3D" id="3.30.70.1230">
    <property type="entry name" value="Nucleotide cyclase"/>
    <property type="match status" value="1"/>
</dbReference>
<organism evidence="3 4">
    <name type="scientific">Aquimarina algicola</name>
    <dbReference type="NCBI Taxonomy" id="2589995"/>
    <lineage>
        <taxon>Bacteria</taxon>
        <taxon>Pseudomonadati</taxon>
        <taxon>Bacteroidota</taxon>
        <taxon>Flavobacteriia</taxon>
        <taxon>Flavobacteriales</taxon>
        <taxon>Flavobacteriaceae</taxon>
        <taxon>Aquimarina</taxon>
    </lineage>
</organism>
<dbReference type="InterPro" id="IPR029787">
    <property type="entry name" value="Nucleotide_cyclase"/>
</dbReference>
<dbReference type="SUPFAM" id="SSF55073">
    <property type="entry name" value="Nucleotide cyclase"/>
    <property type="match status" value="1"/>
</dbReference>
<dbReference type="OrthoDB" id="9768499at2"/>
<protein>
    <submittedName>
        <fullName evidence="3">Adenylate/guanylate cyclase domain-containing protein</fullName>
    </submittedName>
</protein>
<reference evidence="3 4" key="1">
    <citation type="submission" date="2019-06" db="EMBL/GenBank/DDBJ databases">
        <authorList>
            <person name="Meng X."/>
        </authorList>
    </citation>
    <scope>NUCLEOTIDE SEQUENCE [LARGE SCALE GENOMIC DNA]</scope>
    <source>
        <strain evidence="3 4">M625</strain>
    </source>
</reference>
<dbReference type="RefSeq" id="WP_140590709.1">
    <property type="nucleotide sequence ID" value="NZ_VFWZ01000002.1"/>
</dbReference>
<dbReference type="GO" id="GO:0035556">
    <property type="term" value="P:intracellular signal transduction"/>
    <property type="evidence" value="ECO:0007669"/>
    <property type="project" value="InterPro"/>
</dbReference>
<comment type="caution">
    <text evidence="3">The sequence shown here is derived from an EMBL/GenBank/DDBJ whole genome shotgun (WGS) entry which is preliminary data.</text>
</comment>
<evidence type="ECO:0000256" key="1">
    <source>
        <dbReference type="SAM" id="Phobius"/>
    </source>
</evidence>
<accession>A0A504JJK1</accession>
<keyword evidence="1" id="KW-0472">Membrane</keyword>
<proteinExistence type="predicted"/>
<keyword evidence="1" id="KW-0812">Transmembrane</keyword>
<name>A0A504JJK1_9FLAO</name>
<gene>
    <name evidence="3" type="ORF">FHK87_04875</name>
</gene>
<keyword evidence="1" id="KW-1133">Transmembrane helix</keyword>
<evidence type="ECO:0000313" key="4">
    <source>
        <dbReference type="Proteomes" id="UP000315540"/>
    </source>
</evidence>